<evidence type="ECO:0000256" key="5">
    <source>
        <dbReference type="SAM" id="Phobius"/>
    </source>
</evidence>
<protein>
    <recommendedName>
        <fullName evidence="6">Strictosidine synthase conserved region domain-containing protein</fullName>
    </recommendedName>
</protein>
<keyword evidence="5" id="KW-0472">Membrane</keyword>
<evidence type="ECO:0000256" key="4">
    <source>
        <dbReference type="SAM" id="MobiDB-lite"/>
    </source>
</evidence>
<dbReference type="OrthoDB" id="5307922at2759"/>
<keyword evidence="5" id="KW-0812">Transmembrane</keyword>
<feature type="compositionally biased region" description="Low complexity" evidence="4">
    <location>
        <begin position="498"/>
        <end position="508"/>
    </location>
</feature>
<evidence type="ECO:0000313" key="8">
    <source>
        <dbReference type="Proteomes" id="UP001153737"/>
    </source>
</evidence>
<feature type="region of interest" description="Disordered" evidence="4">
    <location>
        <begin position="418"/>
        <end position="648"/>
    </location>
</feature>
<feature type="compositionally biased region" description="Low complexity" evidence="4">
    <location>
        <begin position="546"/>
        <end position="556"/>
    </location>
</feature>
<dbReference type="AlphaFoldDB" id="A0A9N9S8X7"/>
<dbReference type="GO" id="GO:0012505">
    <property type="term" value="C:endomembrane system"/>
    <property type="evidence" value="ECO:0007669"/>
    <property type="project" value="TreeGrafter"/>
</dbReference>
<gene>
    <name evidence="7" type="ORF">PHAECO_LOCUS753</name>
</gene>
<dbReference type="InterPro" id="IPR011042">
    <property type="entry name" value="6-blade_b-propeller_TolB-like"/>
</dbReference>
<evidence type="ECO:0000259" key="6">
    <source>
        <dbReference type="Pfam" id="PF03088"/>
    </source>
</evidence>
<dbReference type="Pfam" id="PF03088">
    <property type="entry name" value="Str_synth"/>
    <property type="match status" value="1"/>
</dbReference>
<feature type="compositionally biased region" description="Pro residues" evidence="4">
    <location>
        <begin position="509"/>
        <end position="545"/>
    </location>
</feature>
<evidence type="ECO:0000256" key="3">
    <source>
        <dbReference type="ARBA" id="ARBA00023180"/>
    </source>
</evidence>
<keyword evidence="2" id="KW-0597">Phosphoprotein</keyword>
<dbReference type="EMBL" id="OU896707">
    <property type="protein sequence ID" value="CAG9813497.1"/>
    <property type="molecule type" value="Genomic_DNA"/>
</dbReference>
<feature type="compositionally biased region" description="Polar residues" evidence="4">
    <location>
        <begin position="562"/>
        <end position="571"/>
    </location>
</feature>
<name>A0A9N9S8X7_PHACE</name>
<dbReference type="PANTHER" id="PTHR10426:SF88">
    <property type="entry name" value="ADIPOCYTE PLASMA MEMBRANE-ASSOCIATED PROTEIN HEMOMUCIN-RELATED"/>
    <property type="match status" value="1"/>
</dbReference>
<dbReference type="GO" id="GO:0016787">
    <property type="term" value="F:hydrolase activity"/>
    <property type="evidence" value="ECO:0007669"/>
    <property type="project" value="TreeGrafter"/>
</dbReference>
<accession>A0A9N9S8X7</accession>
<reference evidence="7" key="2">
    <citation type="submission" date="2022-10" db="EMBL/GenBank/DDBJ databases">
        <authorList>
            <consortium name="ENA_rothamsted_submissions"/>
            <consortium name="culmorum"/>
            <person name="King R."/>
        </authorList>
    </citation>
    <scope>NUCLEOTIDE SEQUENCE</scope>
</reference>
<feature type="compositionally biased region" description="Low complexity" evidence="4">
    <location>
        <begin position="583"/>
        <end position="595"/>
    </location>
</feature>
<keyword evidence="5" id="KW-1133">Transmembrane helix</keyword>
<dbReference type="Pfam" id="PF20067">
    <property type="entry name" value="SSL_N"/>
    <property type="match status" value="1"/>
</dbReference>
<feature type="transmembrane region" description="Helical" evidence="5">
    <location>
        <begin position="14"/>
        <end position="31"/>
    </location>
</feature>
<feature type="compositionally biased region" description="Pro residues" evidence="4">
    <location>
        <begin position="458"/>
        <end position="497"/>
    </location>
</feature>
<proteinExistence type="inferred from homology"/>
<organism evidence="7 8">
    <name type="scientific">Phaedon cochleariae</name>
    <name type="common">Mustard beetle</name>
    <dbReference type="NCBI Taxonomy" id="80249"/>
    <lineage>
        <taxon>Eukaryota</taxon>
        <taxon>Metazoa</taxon>
        <taxon>Ecdysozoa</taxon>
        <taxon>Arthropoda</taxon>
        <taxon>Hexapoda</taxon>
        <taxon>Insecta</taxon>
        <taxon>Pterygota</taxon>
        <taxon>Neoptera</taxon>
        <taxon>Endopterygota</taxon>
        <taxon>Coleoptera</taxon>
        <taxon>Polyphaga</taxon>
        <taxon>Cucujiformia</taxon>
        <taxon>Chrysomeloidea</taxon>
        <taxon>Chrysomelidae</taxon>
        <taxon>Chrysomelinae</taxon>
        <taxon>Chrysomelini</taxon>
        <taxon>Phaedon</taxon>
    </lineage>
</organism>
<dbReference type="PANTHER" id="PTHR10426">
    <property type="entry name" value="STRICTOSIDINE SYNTHASE-RELATED"/>
    <property type="match status" value="1"/>
</dbReference>
<keyword evidence="3" id="KW-0325">Glycoprotein</keyword>
<evidence type="ECO:0000256" key="2">
    <source>
        <dbReference type="ARBA" id="ARBA00022553"/>
    </source>
</evidence>
<sequence>MGCKGICRFFFRRLLEILVVILLIIFLPNLPPSSKISQSISTPNFKHLEGKLSKNERLSGAELWHKDELNGPEAFADYNGELYSSLLGGDIVKLVGNHITPIVRTGKPCKSLYQEESCGRPLGIKFDQNGNLYAADAYYGILKINVKTGEKQVIVDSNQEIAGRKPMLFNSIALATNGDIYWTDSSTDFHLKDGVFTILADPSGRLIHYEAKSKTNRVLIDNLHFANGVMLSEDESFIIVAETFGSRIHRYYLTGAKKGTQDIFIDGLPGMLDNINSDGKGGFLIPLVISADAEHPNLGQIIQPFPLLKKLLARLMGITQLLFETVNRIYPSEFAERSIYYVGNFQMFPRSLDPSRTTLIRLSNQGEIIESLSTTDRNIHSISEAHIFKEHLYLGSPFNNHILRIPLSEIGWSDLAQKREKRDVPEIPQTTPPQRQQATTPPPKQQPTTQPPKTTQQTPPPKPQTTLPPPKQQATTPPPKQTPPPQKQQPTTPPPRQQAPAPQKQQVTTPPPSQQTTPPPKQQTTPPPKQQTTPPPKQQTTPPPKQQTTSLPKQQTNPPPAQHTTPPKLQSTPPPQQKITPLPQQQATPSPRQQTTPPPKETPPPARQTTPPQQATPTAKQATPASQEQNKEQVKAVPVRDAPRAKNS</sequence>
<feature type="compositionally biased region" description="Pro residues" evidence="4">
    <location>
        <begin position="596"/>
        <end position="606"/>
    </location>
</feature>
<feature type="domain" description="Strictosidine synthase conserved region" evidence="6">
    <location>
        <begin position="172"/>
        <end position="255"/>
    </location>
</feature>
<feature type="compositionally biased region" description="Low complexity" evidence="4">
    <location>
        <begin position="428"/>
        <end position="439"/>
    </location>
</feature>
<feature type="compositionally biased region" description="Low complexity" evidence="4">
    <location>
        <begin position="446"/>
        <end position="457"/>
    </location>
</feature>
<reference evidence="7" key="1">
    <citation type="submission" date="2022-01" db="EMBL/GenBank/DDBJ databases">
        <authorList>
            <person name="King R."/>
        </authorList>
    </citation>
    <scope>NUCLEOTIDE SEQUENCE</scope>
</reference>
<dbReference type="SUPFAM" id="SSF63829">
    <property type="entry name" value="Calcium-dependent phosphotriesterase"/>
    <property type="match status" value="1"/>
</dbReference>
<dbReference type="InterPro" id="IPR018119">
    <property type="entry name" value="Strictosidine_synth_cons-reg"/>
</dbReference>
<evidence type="ECO:0000313" key="7">
    <source>
        <dbReference type="EMBL" id="CAG9813497.1"/>
    </source>
</evidence>
<keyword evidence="8" id="KW-1185">Reference proteome</keyword>
<evidence type="ECO:0000256" key="1">
    <source>
        <dbReference type="ARBA" id="ARBA00009191"/>
    </source>
</evidence>
<dbReference type="Proteomes" id="UP001153737">
    <property type="component" value="Chromosome 1"/>
</dbReference>
<comment type="similarity">
    <text evidence="1">Belongs to the strictosidine synthase family.</text>
</comment>
<dbReference type="Gene3D" id="2.120.10.30">
    <property type="entry name" value="TolB, C-terminal domain"/>
    <property type="match status" value="1"/>
</dbReference>
<feature type="compositionally biased region" description="Low complexity" evidence="4">
    <location>
        <begin position="607"/>
        <end position="627"/>
    </location>
</feature>